<dbReference type="STRING" id="39946.A2YBC8"/>
<dbReference type="GO" id="GO:0004497">
    <property type="term" value="F:monooxygenase activity"/>
    <property type="evidence" value="ECO:0007669"/>
    <property type="project" value="TreeGrafter"/>
</dbReference>
<dbReference type="HOGENOM" id="CLU_062049_2_0_1"/>
<feature type="chain" id="PRO_5002650658" description="EF-hand domain-containing protein" evidence="2">
    <location>
        <begin position="32"/>
        <end position="270"/>
    </location>
</feature>
<dbReference type="Pfam" id="PF05042">
    <property type="entry name" value="Caleosin"/>
    <property type="match status" value="1"/>
</dbReference>
<protein>
    <recommendedName>
        <fullName evidence="3">EF-hand domain-containing protein</fullName>
    </recommendedName>
</protein>
<proteinExistence type="inferred from homology"/>
<keyword evidence="2" id="KW-0732">Signal</keyword>
<evidence type="ECO:0000313" key="4">
    <source>
        <dbReference type="EMBL" id="EAZ00389.1"/>
    </source>
</evidence>
<accession>A2YBC8</accession>
<reference evidence="4 5" key="1">
    <citation type="journal article" date="2005" name="PLoS Biol.">
        <title>The genomes of Oryza sativa: a history of duplications.</title>
        <authorList>
            <person name="Yu J."/>
            <person name="Wang J."/>
            <person name="Lin W."/>
            <person name="Li S."/>
            <person name="Li H."/>
            <person name="Zhou J."/>
            <person name="Ni P."/>
            <person name="Dong W."/>
            <person name="Hu S."/>
            <person name="Zeng C."/>
            <person name="Zhang J."/>
            <person name="Zhang Y."/>
            <person name="Li R."/>
            <person name="Xu Z."/>
            <person name="Li S."/>
            <person name="Li X."/>
            <person name="Zheng H."/>
            <person name="Cong L."/>
            <person name="Lin L."/>
            <person name="Yin J."/>
            <person name="Geng J."/>
            <person name="Li G."/>
            <person name="Shi J."/>
            <person name="Liu J."/>
            <person name="Lv H."/>
            <person name="Li J."/>
            <person name="Wang J."/>
            <person name="Deng Y."/>
            <person name="Ran L."/>
            <person name="Shi X."/>
            <person name="Wang X."/>
            <person name="Wu Q."/>
            <person name="Li C."/>
            <person name="Ren X."/>
            <person name="Wang J."/>
            <person name="Wang X."/>
            <person name="Li D."/>
            <person name="Liu D."/>
            <person name="Zhang X."/>
            <person name="Ji Z."/>
            <person name="Zhao W."/>
            <person name="Sun Y."/>
            <person name="Zhang Z."/>
            <person name="Bao J."/>
            <person name="Han Y."/>
            <person name="Dong L."/>
            <person name="Ji J."/>
            <person name="Chen P."/>
            <person name="Wu S."/>
            <person name="Liu J."/>
            <person name="Xiao Y."/>
            <person name="Bu D."/>
            <person name="Tan J."/>
            <person name="Yang L."/>
            <person name="Ye C."/>
            <person name="Zhang J."/>
            <person name="Xu J."/>
            <person name="Zhou Y."/>
            <person name="Yu Y."/>
            <person name="Zhang B."/>
            <person name="Zhuang S."/>
            <person name="Wei H."/>
            <person name="Liu B."/>
            <person name="Lei M."/>
            <person name="Yu H."/>
            <person name="Li Y."/>
            <person name="Xu H."/>
            <person name="Wei S."/>
            <person name="He X."/>
            <person name="Fang L."/>
            <person name="Zhang Z."/>
            <person name="Zhang Y."/>
            <person name="Huang X."/>
            <person name="Su Z."/>
            <person name="Tong W."/>
            <person name="Li J."/>
            <person name="Tong Z."/>
            <person name="Li S."/>
            <person name="Ye J."/>
            <person name="Wang L."/>
            <person name="Fang L."/>
            <person name="Lei T."/>
            <person name="Chen C."/>
            <person name="Chen H."/>
            <person name="Xu Z."/>
            <person name="Li H."/>
            <person name="Huang H."/>
            <person name="Zhang F."/>
            <person name="Xu H."/>
            <person name="Li N."/>
            <person name="Zhao C."/>
            <person name="Li S."/>
            <person name="Dong L."/>
            <person name="Huang Y."/>
            <person name="Li L."/>
            <person name="Xi Y."/>
            <person name="Qi Q."/>
            <person name="Li W."/>
            <person name="Zhang B."/>
            <person name="Hu W."/>
            <person name="Zhang Y."/>
            <person name="Tian X."/>
            <person name="Jiao Y."/>
            <person name="Liang X."/>
            <person name="Jin J."/>
            <person name="Gao L."/>
            <person name="Zheng W."/>
            <person name="Hao B."/>
            <person name="Liu S."/>
            <person name="Wang W."/>
            <person name="Yuan L."/>
            <person name="Cao M."/>
            <person name="McDermott J."/>
            <person name="Samudrala R."/>
            <person name="Wang J."/>
            <person name="Wong G.K."/>
            <person name="Yang H."/>
        </authorList>
    </citation>
    <scope>NUCLEOTIDE SEQUENCE [LARGE SCALE GENOMIC DNA]</scope>
    <source>
        <strain evidence="5">cv. 93-11</strain>
    </source>
</reference>
<dbReference type="Gramene" id="BGIOSGA021519-TA">
    <property type="protein sequence ID" value="BGIOSGA021519-PA"/>
    <property type="gene ID" value="BGIOSGA021519"/>
</dbReference>
<evidence type="ECO:0000256" key="2">
    <source>
        <dbReference type="SAM" id="SignalP"/>
    </source>
</evidence>
<feature type="domain" description="EF-hand" evidence="3">
    <location>
        <begin position="36"/>
        <end position="71"/>
    </location>
</feature>
<dbReference type="OMA" id="GAAIKEW"/>
<dbReference type="AlphaFoldDB" id="A2YBC8"/>
<dbReference type="PROSITE" id="PS50222">
    <property type="entry name" value="EF_HAND_2"/>
    <property type="match status" value="1"/>
</dbReference>
<dbReference type="GO" id="GO:0005509">
    <property type="term" value="F:calcium ion binding"/>
    <property type="evidence" value="ECO:0007669"/>
    <property type="project" value="InterPro"/>
</dbReference>
<evidence type="ECO:0000259" key="3">
    <source>
        <dbReference type="PROSITE" id="PS50222"/>
    </source>
</evidence>
<feature type="signal peptide" evidence="2">
    <location>
        <begin position="1"/>
        <end position="31"/>
    </location>
</feature>
<sequence>MRAQRPSLAAAGNPVLALLFLWVLSWGHVTAEIDIANMTALQKHVSFFDRNKDGIITPSETIEGVVAIGCDFAFARDLAASVHAGLGPKTSPGKIDPVLFPHSNAQKDAPLPHLSIYINNIYRGMHRSDTGALDAKGRFVPAKFEEIFSKHAKNRPDALTSLEVKEMILANRDPNDPQSWGAAIKEWGLIYGLASDKNGYFHKDSVRVHDWEIDRTVISASHDFFGLTGLEEDHAAHLFIHVRDALEVEAVEAVPGDALVDLFADGSMLP</sequence>
<evidence type="ECO:0000256" key="1">
    <source>
        <dbReference type="ARBA" id="ARBA00006765"/>
    </source>
</evidence>
<comment type="similarity">
    <text evidence="1">Belongs to the caleosin family.</text>
</comment>
<dbReference type="PANTHER" id="PTHR31495:SF4">
    <property type="entry name" value="OS06G0254600 PROTEIN"/>
    <property type="match status" value="1"/>
</dbReference>
<name>A2YBC8_ORYSI</name>
<dbReference type="PANTHER" id="PTHR31495">
    <property type="entry name" value="PEROXYGENASE 3-RELATED"/>
    <property type="match status" value="1"/>
</dbReference>
<dbReference type="EMBL" id="CM000131">
    <property type="protein sequence ID" value="EAZ00389.1"/>
    <property type="molecule type" value="Genomic_DNA"/>
</dbReference>
<gene>
    <name evidence="4" type="ORF">OsI_22404</name>
</gene>
<dbReference type="InterPro" id="IPR007736">
    <property type="entry name" value="Caleosin-related"/>
</dbReference>
<dbReference type="InterPro" id="IPR002048">
    <property type="entry name" value="EF_hand_dom"/>
</dbReference>
<dbReference type="Proteomes" id="UP000007015">
    <property type="component" value="Chromosome 6"/>
</dbReference>
<evidence type="ECO:0000313" key="5">
    <source>
        <dbReference type="Proteomes" id="UP000007015"/>
    </source>
</evidence>
<organism evidence="4 5">
    <name type="scientific">Oryza sativa subsp. indica</name>
    <name type="common">Rice</name>
    <dbReference type="NCBI Taxonomy" id="39946"/>
    <lineage>
        <taxon>Eukaryota</taxon>
        <taxon>Viridiplantae</taxon>
        <taxon>Streptophyta</taxon>
        <taxon>Embryophyta</taxon>
        <taxon>Tracheophyta</taxon>
        <taxon>Spermatophyta</taxon>
        <taxon>Magnoliopsida</taxon>
        <taxon>Liliopsida</taxon>
        <taxon>Poales</taxon>
        <taxon>Poaceae</taxon>
        <taxon>BOP clade</taxon>
        <taxon>Oryzoideae</taxon>
        <taxon>Oryzeae</taxon>
        <taxon>Oryzinae</taxon>
        <taxon>Oryza</taxon>
        <taxon>Oryza sativa</taxon>
    </lineage>
</organism>
<keyword evidence="5" id="KW-1185">Reference proteome</keyword>